<dbReference type="EMBL" id="JBGUBD010000003">
    <property type="protein sequence ID" value="MFA9477751.1"/>
    <property type="molecule type" value="Genomic_DNA"/>
</dbReference>
<gene>
    <name evidence="1" type="ORF">ACERK3_05520</name>
</gene>
<organism evidence="1 2">
    <name type="scientific">Natronomicrosphaera hydrolytica</name>
    <dbReference type="NCBI Taxonomy" id="3242702"/>
    <lineage>
        <taxon>Bacteria</taxon>
        <taxon>Pseudomonadati</taxon>
        <taxon>Planctomycetota</taxon>
        <taxon>Phycisphaerae</taxon>
        <taxon>Phycisphaerales</taxon>
        <taxon>Phycisphaeraceae</taxon>
        <taxon>Natronomicrosphaera</taxon>
    </lineage>
</organism>
<dbReference type="RefSeq" id="WP_425344677.1">
    <property type="nucleotide sequence ID" value="NZ_JBGUBD010000003.1"/>
</dbReference>
<sequence>MTISPPSNVRLSPGEPARVLACGIDSLVLALDVHWLDERLLYKLAELKQEAAGNDAEVPGRIMLDDGSAAWLFTVKPHGTSGHAYLLNSGSMSWSVGHSPTPTSRPGVMVTIRSETLWTHGPASVVQRVHDLIDAAGGKVMACKVSRADLCVDVLLPVAAWDRELREYVVSRAEYRVPFFSKLRRTGLQIGKGKIMGRMYDKPLEIIARGGKKIWMYDVWGVQSVADDHRIIRVEFEAKREGIKALGVDTFEDLEQLTPNLWAYFTGQWLRMVDDPAKHHTRQKLLPWWPVVQAGYTGAQHAMPLIRAKAVKADREQLCKQLLGYLTSLVAADRQGDLIEPGEMLDLETHLAMVKDTVKEYGWNDAEFTERVKLRQARYQREGEKFAAAECARAQAGVSLFKRSQRRTHTGSNSA</sequence>
<reference evidence="1 2" key="1">
    <citation type="submission" date="2024-08" db="EMBL/GenBank/DDBJ databases">
        <title>Whole-genome sequencing of halo(alkali)philic microorganisms from hypersaline lakes.</title>
        <authorList>
            <person name="Sorokin D.Y."/>
            <person name="Merkel A.Y."/>
            <person name="Messina E."/>
            <person name="Yakimov M."/>
        </authorList>
    </citation>
    <scope>NUCLEOTIDE SEQUENCE [LARGE SCALE GENOMIC DNA]</scope>
    <source>
        <strain evidence="1 2">AB-hyl4</strain>
    </source>
</reference>
<protein>
    <recommendedName>
        <fullName evidence="3">Replication initiation factor</fullName>
    </recommendedName>
</protein>
<evidence type="ECO:0008006" key="3">
    <source>
        <dbReference type="Google" id="ProtNLM"/>
    </source>
</evidence>
<keyword evidence="2" id="KW-1185">Reference proteome</keyword>
<comment type="caution">
    <text evidence="1">The sequence shown here is derived from an EMBL/GenBank/DDBJ whole genome shotgun (WGS) entry which is preliminary data.</text>
</comment>
<name>A0ABV4U2E0_9BACT</name>
<evidence type="ECO:0000313" key="1">
    <source>
        <dbReference type="EMBL" id="MFA9477751.1"/>
    </source>
</evidence>
<dbReference type="Proteomes" id="UP001575105">
    <property type="component" value="Unassembled WGS sequence"/>
</dbReference>
<accession>A0ABV4U2E0</accession>
<evidence type="ECO:0000313" key="2">
    <source>
        <dbReference type="Proteomes" id="UP001575105"/>
    </source>
</evidence>
<proteinExistence type="predicted"/>